<comment type="caution">
    <text evidence="2">The sequence shown here is derived from an EMBL/GenBank/DDBJ whole genome shotgun (WGS) entry which is preliminary data.</text>
</comment>
<dbReference type="Pfam" id="PF01844">
    <property type="entry name" value="HNH"/>
    <property type="match status" value="1"/>
</dbReference>
<feature type="domain" description="HNH nuclease" evidence="1">
    <location>
        <begin position="322"/>
        <end position="372"/>
    </location>
</feature>
<dbReference type="RefSeq" id="WP_345456208.1">
    <property type="nucleotide sequence ID" value="NZ_BAABKG010000002.1"/>
</dbReference>
<keyword evidence="3" id="KW-1185">Reference proteome</keyword>
<protein>
    <recommendedName>
        <fullName evidence="1">HNH nuclease domain-containing protein</fullName>
    </recommendedName>
</protein>
<dbReference type="EMBL" id="BAABKG010000002">
    <property type="protein sequence ID" value="GAA5145245.1"/>
    <property type="molecule type" value="Genomic_DNA"/>
</dbReference>
<dbReference type="InterPro" id="IPR002711">
    <property type="entry name" value="HNH"/>
</dbReference>
<organism evidence="2 3">
    <name type="scientific">Nocardioides marinquilinus</name>
    <dbReference type="NCBI Taxonomy" id="1210400"/>
    <lineage>
        <taxon>Bacteria</taxon>
        <taxon>Bacillati</taxon>
        <taxon>Actinomycetota</taxon>
        <taxon>Actinomycetes</taxon>
        <taxon>Propionibacteriales</taxon>
        <taxon>Nocardioidaceae</taxon>
        <taxon>Nocardioides</taxon>
    </lineage>
</organism>
<dbReference type="Gene3D" id="1.10.30.50">
    <property type="match status" value="1"/>
</dbReference>
<reference evidence="3" key="1">
    <citation type="journal article" date="2019" name="Int. J. Syst. Evol. Microbiol.">
        <title>The Global Catalogue of Microorganisms (GCM) 10K type strain sequencing project: providing services to taxonomists for standard genome sequencing and annotation.</title>
        <authorList>
            <consortium name="The Broad Institute Genomics Platform"/>
            <consortium name="The Broad Institute Genome Sequencing Center for Infectious Disease"/>
            <person name="Wu L."/>
            <person name="Ma J."/>
        </authorList>
    </citation>
    <scope>NUCLEOTIDE SEQUENCE [LARGE SCALE GENOMIC DNA]</scope>
    <source>
        <strain evidence="3">JCM 18459</strain>
    </source>
</reference>
<dbReference type="SMART" id="SM00507">
    <property type="entry name" value="HNHc"/>
    <property type="match status" value="1"/>
</dbReference>
<name>A0ABP9PEE7_9ACTN</name>
<dbReference type="InterPro" id="IPR003615">
    <property type="entry name" value="HNH_nuc"/>
</dbReference>
<evidence type="ECO:0000313" key="3">
    <source>
        <dbReference type="Proteomes" id="UP001500221"/>
    </source>
</evidence>
<sequence>MPTTTQTPRVSSDPLLDAVESVVAEQARVDVAKLRAVLAWAADHTTTDADYITNTLAEPGLEVAGPGAPVVGEWAALDLAAVMGVSTDSGLRYLGHALELRHRLPRLYRRVLDMEVPVWRAFRVAEHTVILSKVGAAFVDHALAPFAHDLSLAQIERTTAGAMARFDPEEAERRRVEAAERRGVDIRLNGLDVPINGTVEIAATLDVADAIDLEAAVRAGAQQSADLGSTQTLDVRRSQALGEMARAQLALDLDTEPGSGRGVTLYAHLDGTDVGVLDNTQTPVLIEQIKAWCAAAGTKVTVRPVVDLNVETSSDAYRPSPTVIEHVTLRDRHCVFPRCTRRRVDLDHIHPHEAGGPTSTSNLAPLCRRHHRAKTHSRWRYRMLEPGLYEWISPTGRTHLVDRRRRP</sequence>
<dbReference type="Proteomes" id="UP001500221">
    <property type="component" value="Unassembled WGS sequence"/>
</dbReference>
<accession>A0ABP9PEE7</accession>
<evidence type="ECO:0000259" key="1">
    <source>
        <dbReference type="SMART" id="SM00507"/>
    </source>
</evidence>
<proteinExistence type="predicted"/>
<evidence type="ECO:0000313" key="2">
    <source>
        <dbReference type="EMBL" id="GAA5145245.1"/>
    </source>
</evidence>
<gene>
    <name evidence="2" type="ORF">GCM10023340_14230</name>
</gene>
<dbReference type="CDD" id="cd00085">
    <property type="entry name" value="HNHc"/>
    <property type="match status" value="1"/>
</dbReference>